<dbReference type="Gene3D" id="1.10.10.10">
    <property type="entry name" value="Winged helix-like DNA-binding domain superfamily/Winged helix DNA-binding domain"/>
    <property type="match status" value="1"/>
</dbReference>
<dbReference type="FunFam" id="1.10.10.10:FF:000056">
    <property type="entry name" value="IclR family transcriptional regulator"/>
    <property type="match status" value="1"/>
</dbReference>
<evidence type="ECO:0000259" key="7">
    <source>
        <dbReference type="PROSITE" id="PS51078"/>
    </source>
</evidence>
<sequence length="264" mass="29108">MQSEGVQTVERALAILNCFTNEDDIWGVTELSKKLELSKSVIHRILVTLHRNGFVEKDVYTEKYRLGMKVIELGKVATNQLGLRKIALPIMQEMGKLTGESVLLTKKQGKMGLGIEIVEGPYSIAIRAAFGIGLPLHCGASKKVLLAFQTQEFIDTYLQNENLIRVSDKGRIDANVLKEELIRIRQEGVAVTAGDVDFGAYGVAAPIYDDNGNVFASISVSGRSFGFLEERAEQISLLVKKAAREISVKLGYPHHGVKGEEFDK</sequence>
<evidence type="ECO:0000256" key="4">
    <source>
        <dbReference type="ARBA" id="ARBA00058938"/>
    </source>
</evidence>
<keyword evidence="2" id="KW-0238">DNA-binding</keyword>
<dbReference type="STRING" id="1121420.SAMN02746098_01477"/>
<comment type="function">
    <text evidence="4">May be an activator protein for the gylABX operon.</text>
</comment>
<protein>
    <recommendedName>
        <fullName evidence="5">Glycerol operon regulatory protein</fullName>
    </recommendedName>
</protein>
<dbReference type="InterPro" id="IPR029016">
    <property type="entry name" value="GAF-like_dom_sf"/>
</dbReference>
<name>A0A1M5W6K8_9FIRM</name>
<reference evidence="9" key="1">
    <citation type="submission" date="2016-11" db="EMBL/GenBank/DDBJ databases">
        <authorList>
            <person name="Varghese N."/>
            <person name="Submissions S."/>
        </authorList>
    </citation>
    <scope>NUCLEOTIDE SEQUENCE [LARGE SCALE GENOMIC DNA]</scope>
    <source>
        <strain evidence="9">DSM 15449</strain>
    </source>
</reference>
<dbReference type="Proteomes" id="UP000183954">
    <property type="component" value="Unassembled WGS sequence"/>
</dbReference>
<dbReference type="PROSITE" id="PS51077">
    <property type="entry name" value="HTH_ICLR"/>
    <property type="match status" value="1"/>
</dbReference>
<dbReference type="AlphaFoldDB" id="A0A1M5W6K8"/>
<evidence type="ECO:0000313" key="8">
    <source>
        <dbReference type="EMBL" id="SHH83117.1"/>
    </source>
</evidence>
<dbReference type="SUPFAM" id="SSF55781">
    <property type="entry name" value="GAF domain-like"/>
    <property type="match status" value="1"/>
</dbReference>
<dbReference type="PROSITE" id="PS51078">
    <property type="entry name" value="ICLR_ED"/>
    <property type="match status" value="1"/>
</dbReference>
<dbReference type="GO" id="GO:0003700">
    <property type="term" value="F:DNA-binding transcription factor activity"/>
    <property type="evidence" value="ECO:0007669"/>
    <property type="project" value="TreeGrafter"/>
</dbReference>
<dbReference type="InterPro" id="IPR014757">
    <property type="entry name" value="Tscrpt_reg_IclR_C"/>
</dbReference>
<dbReference type="Gene3D" id="3.30.450.40">
    <property type="match status" value="1"/>
</dbReference>
<dbReference type="SMART" id="SM00346">
    <property type="entry name" value="HTH_ICLR"/>
    <property type="match status" value="1"/>
</dbReference>
<accession>A0A1M5W6K8</accession>
<dbReference type="SUPFAM" id="SSF46785">
    <property type="entry name" value="Winged helix' DNA-binding domain"/>
    <property type="match status" value="1"/>
</dbReference>
<evidence type="ECO:0000313" key="9">
    <source>
        <dbReference type="Proteomes" id="UP000183954"/>
    </source>
</evidence>
<dbReference type="Pfam" id="PF01614">
    <property type="entry name" value="IclR_C"/>
    <property type="match status" value="1"/>
</dbReference>
<dbReference type="InterPro" id="IPR036388">
    <property type="entry name" value="WH-like_DNA-bd_sf"/>
</dbReference>
<dbReference type="InterPro" id="IPR005471">
    <property type="entry name" value="Tscrpt_reg_IclR_N"/>
</dbReference>
<gene>
    <name evidence="8" type="ORF">SAMN02746098_01477</name>
</gene>
<dbReference type="PANTHER" id="PTHR30136">
    <property type="entry name" value="HELIX-TURN-HELIX TRANSCRIPTIONAL REGULATOR, ICLR FAMILY"/>
    <property type="match status" value="1"/>
</dbReference>
<dbReference type="GO" id="GO:0045892">
    <property type="term" value="P:negative regulation of DNA-templated transcription"/>
    <property type="evidence" value="ECO:0007669"/>
    <property type="project" value="TreeGrafter"/>
</dbReference>
<feature type="domain" description="IclR-ED" evidence="7">
    <location>
        <begin position="69"/>
        <end position="252"/>
    </location>
</feature>
<dbReference type="GO" id="GO:0003677">
    <property type="term" value="F:DNA binding"/>
    <property type="evidence" value="ECO:0007669"/>
    <property type="project" value="UniProtKB-KW"/>
</dbReference>
<evidence type="ECO:0000256" key="5">
    <source>
        <dbReference type="ARBA" id="ARBA00070406"/>
    </source>
</evidence>
<keyword evidence="9" id="KW-1185">Reference proteome</keyword>
<feature type="domain" description="HTH iclR-type" evidence="6">
    <location>
        <begin position="6"/>
        <end position="68"/>
    </location>
</feature>
<evidence type="ECO:0000256" key="3">
    <source>
        <dbReference type="ARBA" id="ARBA00023163"/>
    </source>
</evidence>
<evidence type="ECO:0000259" key="6">
    <source>
        <dbReference type="PROSITE" id="PS51077"/>
    </source>
</evidence>
<dbReference type="OrthoDB" id="9791752at2"/>
<dbReference type="RefSeq" id="WP_073028996.1">
    <property type="nucleotide sequence ID" value="NZ_FQXJ01000005.1"/>
</dbReference>
<evidence type="ECO:0000256" key="2">
    <source>
        <dbReference type="ARBA" id="ARBA00023125"/>
    </source>
</evidence>
<dbReference type="PANTHER" id="PTHR30136:SF24">
    <property type="entry name" value="HTH-TYPE TRANSCRIPTIONAL REPRESSOR ALLR"/>
    <property type="match status" value="1"/>
</dbReference>
<dbReference type="InterPro" id="IPR050707">
    <property type="entry name" value="HTH_MetabolicPath_Reg"/>
</dbReference>
<organism evidence="8 9">
    <name type="scientific">Desulfosporosinus lacus DSM 15449</name>
    <dbReference type="NCBI Taxonomy" id="1121420"/>
    <lineage>
        <taxon>Bacteria</taxon>
        <taxon>Bacillati</taxon>
        <taxon>Bacillota</taxon>
        <taxon>Clostridia</taxon>
        <taxon>Eubacteriales</taxon>
        <taxon>Desulfitobacteriaceae</taxon>
        <taxon>Desulfosporosinus</taxon>
    </lineage>
</organism>
<evidence type="ECO:0000256" key="1">
    <source>
        <dbReference type="ARBA" id="ARBA00023015"/>
    </source>
</evidence>
<dbReference type="InterPro" id="IPR036390">
    <property type="entry name" value="WH_DNA-bd_sf"/>
</dbReference>
<dbReference type="Pfam" id="PF09339">
    <property type="entry name" value="HTH_IclR"/>
    <property type="match status" value="1"/>
</dbReference>
<keyword evidence="1" id="KW-0805">Transcription regulation</keyword>
<proteinExistence type="predicted"/>
<dbReference type="EMBL" id="FQXJ01000005">
    <property type="protein sequence ID" value="SHH83117.1"/>
    <property type="molecule type" value="Genomic_DNA"/>
</dbReference>
<keyword evidence="3" id="KW-0804">Transcription</keyword>